<proteinExistence type="inferred from homology"/>
<keyword evidence="5 7" id="KW-0472">Membrane</keyword>
<organism evidence="9 10">
    <name type="scientific">Oldenlandia corymbosa var. corymbosa</name>
    <dbReference type="NCBI Taxonomy" id="529605"/>
    <lineage>
        <taxon>Eukaryota</taxon>
        <taxon>Viridiplantae</taxon>
        <taxon>Streptophyta</taxon>
        <taxon>Embryophyta</taxon>
        <taxon>Tracheophyta</taxon>
        <taxon>Spermatophyta</taxon>
        <taxon>Magnoliopsida</taxon>
        <taxon>eudicotyledons</taxon>
        <taxon>Gunneridae</taxon>
        <taxon>Pentapetalae</taxon>
        <taxon>asterids</taxon>
        <taxon>lamiids</taxon>
        <taxon>Gentianales</taxon>
        <taxon>Rubiaceae</taxon>
        <taxon>Rubioideae</taxon>
        <taxon>Spermacoceae</taxon>
        <taxon>Hedyotis-Oldenlandia complex</taxon>
        <taxon>Oldenlandia</taxon>
    </lineage>
</organism>
<dbReference type="SUPFAM" id="SSF103473">
    <property type="entry name" value="MFS general substrate transporter"/>
    <property type="match status" value="1"/>
</dbReference>
<evidence type="ECO:0000313" key="10">
    <source>
        <dbReference type="Proteomes" id="UP001161247"/>
    </source>
</evidence>
<dbReference type="PANTHER" id="PTHR23504:SF108">
    <property type="entry name" value="OS11G0151500 PROTEIN"/>
    <property type="match status" value="1"/>
</dbReference>
<evidence type="ECO:0000256" key="8">
    <source>
        <dbReference type="SAM" id="SignalP"/>
    </source>
</evidence>
<name>A0AAV1C7K8_OLDCO</name>
<dbReference type="CDD" id="cd17330">
    <property type="entry name" value="MFS_SLC46_TetA_like"/>
    <property type="match status" value="1"/>
</dbReference>
<comment type="subcellular location">
    <subcellularLocation>
        <location evidence="1">Membrane</location>
        <topology evidence="1">Multi-pass membrane protein</topology>
    </subcellularLocation>
</comment>
<feature type="transmembrane region" description="Helical" evidence="7">
    <location>
        <begin position="151"/>
        <end position="169"/>
    </location>
</feature>
<evidence type="ECO:0000256" key="7">
    <source>
        <dbReference type="SAM" id="Phobius"/>
    </source>
</evidence>
<sequence length="443" mass="48576">MMEWGRRNKRELVLMMHILLPLCVHWIAEEMTHSVLVDVTTTALCSGKSTCPEAIYINGLQQTIVGIFKMVVLPVLGQLSDDYGRKPLLLLTISTTIAPFTLLAINKSKPFVYAYYVLRTISFIISQGSIFCISAAYVADVLDDDKKTAGFSWMMGLFSASHVLGNVIARFLPGNYIFEVSIALLIFSPAYIILFLTETVTPAPKANQRLPLLRKVLKIVQQRYDSMKKAATVVMDSPTLKCITLVLFFYELGMSSIDTTLLYYLKAVFGFNKNQFSEILIVVGIGSIFSQLLVLPIISRFVGEKVVLCAALLSSTIYALLYGLAWAPWVPYLSAAFGVVNILVKPCTYAIISKASSSTDQGKTQGFIAGIQSISSLLSPLAMTPLTNLFLSKDAPFKCKGFSFVCASFSVAISFGIAWMLKPSPSTKTTEVGDSDVEAPLLT</sequence>
<gene>
    <name evidence="9" type="ORF">OLC1_LOCUS3279</name>
</gene>
<accession>A0AAV1C7K8</accession>
<dbReference type="GO" id="GO:0022857">
    <property type="term" value="F:transmembrane transporter activity"/>
    <property type="evidence" value="ECO:0007669"/>
    <property type="project" value="InterPro"/>
</dbReference>
<keyword evidence="10" id="KW-1185">Reference proteome</keyword>
<keyword evidence="8" id="KW-0732">Signal</keyword>
<dbReference type="PRINTS" id="PR01035">
    <property type="entry name" value="TCRTETA"/>
</dbReference>
<evidence type="ECO:0000256" key="6">
    <source>
        <dbReference type="ARBA" id="ARBA00044504"/>
    </source>
</evidence>
<dbReference type="PANTHER" id="PTHR23504">
    <property type="entry name" value="MAJOR FACILITATOR SUPERFAMILY DOMAIN-CONTAINING PROTEIN 10"/>
    <property type="match status" value="1"/>
</dbReference>
<feature type="transmembrane region" description="Helical" evidence="7">
    <location>
        <begin position="117"/>
        <end position="139"/>
    </location>
</feature>
<feature type="transmembrane region" description="Helical" evidence="7">
    <location>
        <begin position="306"/>
        <end position="326"/>
    </location>
</feature>
<feature type="transmembrane region" description="Helical" evidence="7">
    <location>
        <begin position="88"/>
        <end position="105"/>
    </location>
</feature>
<evidence type="ECO:0000256" key="5">
    <source>
        <dbReference type="ARBA" id="ARBA00023136"/>
    </source>
</evidence>
<evidence type="ECO:0000256" key="3">
    <source>
        <dbReference type="ARBA" id="ARBA00022692"/>
    </source>
</evidence>
<dbReference type="InterPro" id="IPR001958">
    <property type="entry name" value="Tet-R_TetA/multi-R_MdtG-like"/>
</dbReference>
<evidence type="ECO:0000256" key="4">
    <source>
        <dbReference type="ARBA" id="ARBA00022989"/>
    </source>
</evidence>
<feature type="chain" id="PRO_5043370617" evidence="8">
    <location>
        <begin position="27"/>
        <end position="443"/>
    </location>
</feature>
<dbReference type="GO" id="GO:0016020">
    <property type="term" value="C:membrane"/>
    <property type="evidence" value="ECO:0007669"/>
    <property type="project" value="UniProtKB-SubCell"/>
</dbReference>
<dbReference type="AlphaFoldDB" id="A0AAV1C7K8"/>
<dbReference type="EMBL" id="OX459118">
    <property type="protein sequence ID" value="CAI9091326.1"/>
    <property type="molecule type" value="Genomic_DNA"/>
</dbReference>
<feature type="transmembrane region" description="Helical" evidence="7">
    <location>
        <begin position="402"/>
        <end position="421"/>
    </location>
</feature>
<feature type="transmembrane region" description="Helical" evidence="7">
    <location>
        <begin position="364"/>
        <end position="382"/>
    </location>
</feature>
<keyword evidence="3 7" id="KW-0812">Transmembrane</keyword>
<evidence type="ECO:0000256" key="2">
    <source>
        <dbReference type="ARBA" id="ARBA00022448"/>
    </source>
</evidence>
<reference evidence="9" key="1">
    <citation type="submission" date="2023-03" db="EMBL/GenBank/DDBJ databases">
        <authorList>
            <person name="Julca I."/>
        </authorList>
    </citation>
    <scope>NUCLEOTIDE SEQUENCE</scope>
</reference>
<evidence type="ECO:0000256" key="1">
    <source>
        <dbReference type="ARBA" id="ARBA00004141"/>
    </source>
</evidence>
<evidence type="ECO:0000313" key="9">
    <source>
        <dbReference type="EMBL" id="CAI9091326.1"/>
    </source>
</evidence>
<keyword evidence="4 7" id="KW-1133">Transmembrane helix</keyword>
<dbReference type="InterPro" id="IPR036259">
    <property type="entry name" value="MFS_trans_sf"/>
</dbReference>
<protein>
    <submittedName>
        <fullName evidence="9">OLC1v1026330C1</fullName>
    </submittedName>
</protein>
<keyword evidence="2" id="KW-0813">Transport</keyword>
<dbReference type="Gene3D" id="1.20.1250.20">
    <property type="entry name" value="MFS general substrate transporter like domains"/>
    <property type="match status" value="1"/>
</dbReference>
<feature type="transmembrane region" description="Helical" evidence="7">
    <location>
        <begin position="279"/>
        <end position="299"/>
    </location>
</feature>
<dbReference type="Pfam" id="PF07690">
    <property type="entry name" value="MFS_1"/>
    <property type="match status" value="1"/>
</dbReference>
<feature type="signal peptide" evidence="8">
    <location>
        <begin position="1"/>
        <end position="26"/>
    </location>
</feature>
<dbReference type="InterPro" id="IPR011701">
    <property type="entry name" value="MFS"/>
</dbReference>
<feature type="transmembrane region" description="Helical" evidence="7">
    <location>
        <begin position="176"/>
        <end position="196"/>
    </location>
</feature>
<comment type="similarity">
    <text evidence="6">Belongs to the major facilitator superfamily. Phosphate:H(+) symporter (TC 2.A.1.9) family.</text>
</comment>
<dbReference type="Proteomes" id="UP001161247">
    <property type="component" value="Chromosome 1"/>
</dbReference>